<keyword evidence="3 5" id="KW-0687">Ribonucleoprotein</keyword>
<keyword evidence="2 5" id="KW-0689">Ribosomal protein</keyword>
<evidence type="ECO:0000313" key="6">
    <source>
        <dbReference type="EMBL" id="ACU53357.1"/>
    </source>
</evidence>
<sequence length="174" mass="18352">MEHPRPSKVALVEAIRERLATADAVFVTEYRGLKVAELASLRQELRAVDAEFKVAKNTLARIAAREASLEALEAFLEGPSGLVFARGDAAATAKRLRDFGRANPALIIKGGLLGRAAIDAASVLRLADLPSREVLLAQLAGAFTAPMANLAGVLSALPRNLAYGLKALADQRAA</sequence>
<keyword evidence="7" id="KW-1185">Reference proteome</keyword>
<dbReference type="SUPFAM" id="SSF160369">
    <property type="entry name" value="Ribosomal protein L10-like"/>
    <property type="match status" value="1"/>
</dbReference>
<dbReference type="EMBL" id="CP001631">
    <property type="protein sequence ID" value="ACU53357.1"/>
    <property type="molecule type" value="Genomic_DNA"/>
</dbReference>
<dbReference type="OrthoDB" id="3186107at2"/>
<dbReference type="GO" id="GO:1990904">
    <property type="term" value="C:ribonucleoprotein complex"/>
    <property type="evidence" value="ECO:0007669"/>
    <property type="project" value="UniProtKB-KW"/>
</dbReference>
<dbReference type="HOGENOM" id="CLU_092227_2_0_11"/>
<comment type="function">
    <text evidence="5">Forms part of the ribosomal stalk, playing a central role in the interaction of the ribosome with GTP-bound translation factors.</text>
</comment>
<dbReference type="eggNOG" id="COG0244">
    <property type="taxonomic scope" value="Bacteria"/>
</dbReference>
<dbReference type="InterPro" id="IPR047865">
    <property type="entry name" value="Ribosomal_uL10_bac_type"/>
</dbReference>
<proteinExistence type="inferred from homology"/>
<dbReference type="Gene3D" id="6.10.250.290">
    <property type="match status" value="1"/>
</dbReference>
<dbReference type="InterPro" id="IPR022973">
    <property type="entry name" value="Ribosomal_uL10_bac"/>
</dbReference>
<dbReference type="GO" id="GO:0070180">
    <property type="term" value="F:large ribosomal subunit rRNA binding"/>
    <property type="evidence" value="ECO:0007669"/>
    <property type="project" value="UniProtKB-UniRule"/>
</dbReference>
<comment type="similarity">
    <text evidence="1 5">Belongs to the universal ribosomal protein uL10 family.</text>
</comment>
<gene>
    <name evidence="5" type="primary">rplJ</name>
    <name evidence="6" type="ordered locus">Afer_0389</name>
</gene>
<keyword evidence="5" id="KW-0694">RNA-binding</keyword>
<reference evidence="6 7" key="1">
    <citation type="journal article" date="2009" name="Stand. Genomic Sci.">
        <title>Complete genome sequence of Acidimicrobium ferrooxidans type strain (ICP).</title>
        <authorList>
            <person name="Clum A."/>
            <person name="Nolan M."/>
            <person name="Lang E."/>
            <person name="Glavina Del Rio T."/>
            <person name="Tice H."/>
            <person name="Copeland A."/>
            <person name="Cheng J.F."/>
            <person name="Lucas S."/>
            <person name="Chen F."/>
            <person name="Bruce D."/>
            <person name="Goodwin L."/>
            <person name="Pitluck S."/>
            <person name="Ivanova N."/>
            <person name="Mavrommatis K."/>
            <person name="Mikhailova N."/>
            <person name="Pati A."/>
            <person name="Chen A."/>
            <person name="Palaniappan K."/>
            <person name="Goker M."/>
            <person name="Spring S."/>
            <person name="Land M."/>
            <person name="Hauser L."/>
            <person name="Chang Y.J."/>
            <person name="Jeffries C.C."/>
            <person name="Chain P."/>
            <person name="Bristow J."/>
            <person name="Eisen J.A."/>
            <person name="Markowitz V."/>
            <person name="Hugenholtz P."/>
            <person name="Kyrpides N.C."/>
            <person name="Klenk H.P."/>
            <person name="Lapidus A."/>
        </authorList>
    </citation>
    <scope>NUCLEOTIDE SEQUENCE [LARGE SCALE GENOMIC DNA]</scope>
    <source>
        <strain evidence="7">DSM 10331 / JCM 15462 / NBRC 103882 / ICP</strain>
    </source>
</reference>
<dbReference type="CDD" id="cd05797">
    <property type="entry name" value="Ribosomal_L10"/>
    <property type="match status" value="1"/>
</dbReference>
<dbReference type="Pfam" id="PF00466">
    <property type="entry name" value="Ribosomal_L10"/>
    <property type="match status" value="1"/>
</dbReference>
<dbReference type="STRING" id="525909.Afer_0389"/>
<dbReference type="HAMAP" id="MF_00362">
    <property type="entry name" value="Ribosomal_uL10"/>
    <property type="match status" value="1"/>
</dbReference>
<accession>C7M2W3</accession>
<evidence type="ECO:0000256" key="2">
    <source>
        <dbReference type="ARBA" id="ARBA00022980"/>
    </source>
</evidence>
<evidence type="ECO:0000256" key="3">
    <source>
        <dbReference type="ARBA" id="ARBA00023274"/>
    </source>
</evidence>
<dbReference type="InterPro" id="IPR001790">
    <property type="entry name" value="Ribosomal_uL10"/>
</dbReference>
<dbReference type="InterPro" id="IPR043141">
    <property type="entry name" value="Ribosomal_uL10-like_sf"/>
</dbReference>
<dbReference type="AlphaFoldDB" id="C7M2W3"/>
<dbReference type="KEGG" id="afo:Afer_0389"/>
<keyword evidence="5" id="KW-0699">rRNA-binding</keyword>
<dbReference type="Proteomes" id="UP000000771">
    <property type="component" value="Chromosome"/>
</dbReference>
<evidence type="ECO:0000256" key="1">
    <source>
        <dbReference type="ARBA" id="ARBA00008889"/>
    </source>
</evidence>
<dbReference type="RefSeq" id="WP_015797858.1">
    <property type="nucleotide sequence ID" value="NC_013124.1"/>
</dbReference>
<evidence type="ECO:0000256" key="4">
    <source>
        <dbReference type="ARBA" id="ARBA00035202"/>
    </source>
</evidence>
<protein>
    <recommendedName>
        <fullName evidence="4 5">Large ribosomal subunit protein uL10</fullName>
    </recommendedName>
</protein>
<dbReference type="GO" id="GO:0006412">
    <property type="term" value="P:translation"/>
    <property type="evidence" value="ECO:0007669"/>
    <property type="project" value="UniProtKB-UniRule"/>
</dbReference>
<evidence type="ECO:0000313" key="7">
    <source>
        <dbReference type="Proteomes" id="UP000000771"/>
    </source>
</evidence>
<dbReference type="NCBIfam" id="NF000955">
    <property type="entry name" value="PRK00099.1-1"/>
    <property type="match status" value="1"/>
</dbReference>
<evidence type="ECO:0000256" key="5">
    <source>
        <dbReference type="HAMAP-Rule" id="MF_00362"/>
    </source>
</evidence>
<dbReference type="PANTHER" id="PTHR11560">
    <property type="entry name" value="39S RIBOSOMAL PROTEIN L10, MITOCHONDRIAL"/>
    <property type="match status" value="1"/>
</dbReference>
<dbReference type="GO" id="GO:0005840">
    <property type="term" value="C:ribosome"/>
    <property type="evidence" value="ECO:0007669"/>
    <property type="project" value="UniProtKB-KW"/>
</dbReference>
<dbReference type="Gene3D" id="3.30.70.1730">
    <property type="match status" value="1"/>
</dbReference>
<comment type="subunit">
    <text evidence="5">Part of the ribosomal stalk of the 50S ribosomal subunit. The N-terminus interacts with L11 and the large rRNA to form the base of the stalk. The C-terminus forms an elongated spine to which L12 dimers bind in a sequential fashion forming a multimeric L10(L12)X complex.</text>
</comment>
<name>C7M2W3_ACIFD</name>
<organism evidence="6 7">
    <name type="scientific">Acidimicrobium ferrooxidans (strain DSM 10331 / JCM 15462 / NBRC 103882 / ICP)</name>
    <dbReference type="NCBI Taxonomy" id="525909"/>
    <lineage>
        <taxon>Bacteria</taxon>
        <taxon>Bacillati</taxon>
        <taxon>Actinomycetota</taxon>
        <taxon>Acidimicrobiia</taxon>
        <taxon>Acidimicrobiales</taxon>
        <taxon>Acidimicrobiaceae</taxon>
        <taxon>Acidimicrobium</taxon>
    </lineage>
</organism>